<dbReference type="InterPro" id="IPR032675">
    <property type="entry name" value="LRR_dom_sf"/>
</dbReference>
<evidence type="ECO:0000313" key="3">
    <source>
        <dbReference type="Proteomes" id="UP000275267"/>
    </source>
</evidence>
<dbReference type="OrthoDB" id="690594at2759"/>
<dbReference type="PANTHER" id="PTHR34145">
    <property type="entry name" value="OS02G0105600 PROTEIN"/>
    <property type="match status" value="1"/>
</dbReference>
<dbReference type="InterPro" id="IPR053772">
    <property type="entry name" value="At1g61320/At1g61330-like"/>
</dbReference>
<accession>A0A3L6TN48</accession>
<evidence type="ECO:0000259" key="1">
    <source>
        <dbReference type="Pfam" id="PF23622"/>
    </source>
</evidence>
<proteinExistence type="predicted"/>
<dbReference type="SUPFAM" id="SSF52047">
    <property type="entry name" value="RNI-like"/>
    <property type="match status" value="1"/>
</dbReference>
<dbReference type="Gene3D" id="3.80.10.10">
    <property type="entry name" value="Ribonuclease Inhibitor"/>
    <property type="match status" value="1"/>
</dbReference>
<keyword evidence="3" id="KW-1185">Reference proteome</keyword>
<protein>
    <recommendedName>
        <fullName evidence="1">At1g61320/AtMIF1 LRR domain-containing protein</fullName>
    </recommendedName>
</protein>
<feature type="domain" description="At1g61320/AtMIF1 LRR" evidence="1">
    <location>
        <begin position="66"/>
        <end position="421"/>
    </location>
</feature>
<dbReference type="STRING" id="4540.A0A3L6TN48"/>
<evidence type="ECO:0000313" key="2">
    <source>
        <dbReference type="EMBL" id="RLN41687.1"/>
    </source>
</evidence>
<reference evidence="3" key="1">
    <citation type="journal article" date="2019" name="Nat. Commun.">
        <title>The genome of broomcorn millet.</title>
        <authorList>
            <person name="Zou C."/>
            <person name="Miki D."/>
            <person name="Li D."/>
            <person name="Tang Q."/>
            <person name="Xiao L."/>
            <person name="Rajput S."/>
            <person name="Deng P."/>
            <person name="Jia W."/>
            <person name="Huang R."/>
            <person name="Zhang M."/>
            <person name="Sun Y."/>
            <person name="Hu J."/>
            <person name="Fu X."/>
            <person name="Schnable P.S."/>
            <person name="Li F."/>
            <person name="Zhang H."/>
            <person name="Feng B."/>
            <person name="Zhu X."/>
            <person name="Liu R."/>
            <person name="Schnable J.C."/>
            <person name="Zhu J.-K."/>
            <person name="Zhang H."/>
        </authorList>
    </citation>
    <scope>NUCLEOTIDE SEQUENCE [LARGE SCALE GENOMIC DNA]</scope>
</reference>
<comment type="caution">
    <text evidence="2">The sequence shown here is derived from an EMBL/GenBank/DDBJ whole genome shotgun (WGS) entry which is preliminary data.</text>
</comment>
<dbReference type="PANTHER" id="PTHR34145:SF48">
    <property type="entry name" value="OS01G0553400 PROTEIN"/>
    <property type="match status" value="1"/>
</dbReference>
<name>A0A3L6TN48_PANMI</name>
<dbReference type="Pfam" id="PF23622">
    <property type="entry name" value="LRR_At1g61320_AtMIF1"/>
    <property type="match status" value="1"/>
</dbReference>
<dbReference type="AlphaFoldDB" id="A0A3L6TN48"/>
<dbReference type="InterPro" id="IPR055357">
    <property type="entry name" value="LRR_At1g61320_AtMIF1"/>
</dbReference>
<dbReference type="EMBL" id="PQIB02000001">
    <property type="protein sequence ID" value="RLN41687.1"/>
    <property type="molecule type" value="Genomic_DNA"/>
</dbReference>
<dbReference type="Proteomes" id="UP000275267">
    <property type="component" value="Unassembled WGS sequence"/>
</dbReference>
<organism evidence="2 3">
    <name type="scientific">Panicum miliaceum</name>
    <name type="common">Proso millet</name>
    <name type="synonym">Broomcorn millet</name>
    <dbReference type="NCBI Taxonomy" id="4540"/>
    <lineage>
        <taxon>Eukaryota</taxon>
        <taxon>Viridiplantae</taxon>
        <taxon>Streptophyta</taxon>
        <taxon>Embryophyta</taxon>
        <taxon>Tracheophyta</taxon>
        <taxon>Spermatophyta</taxon>
        <taxon>Magnoliopsida</taxon>
        <taxon>Liliopsida</taxon>
        <taxon>Poales</taxon>
        <taxon>Poaceae</taxon>
        <taxon>PACMAD clade</taxon>
        <taxon>Panicoideae</taxon>
        <taxon>Panicodae</taxon>
        <taxon>Paniceae</taxon>
        <taxon>Panicinae</taxon>
        <taxon>Panicum</taxon>
        <taxon>Panicum sect. Panicum</taxon>
    </lineage>
</organism>
<gene>
    <name evidence="2" type="ORF">C2845_PM01G27660</name>
</gene>
<sequence>MTTALTGGPSRVISKLTVKEAGRTSLLSSQWRKRWTHHRNLCFDGTSGSELGGYDTDRFVDHVATVLQHHDRLAVDRFELRSRVHGEEHAHHLDRWLGFVAASKAKHVTLDLSPGPLYKHAIVASRSKYRLPTCIANASIESMLLGHVCLELPPASAGGLLLGPFKTLKKLELKFVADLGDLTPFLSNCPALECLNIHRSFLGHHLVVPPARCLRYLRVARCPGLKSMQLNATSLTAFEYLGFPSVPIKTDDALKLSQASVTLYWLLDTVGYFWDQLSCWLLAPVDRLTLSFSMDTETTRFIKNPTKFINLRRMTLFCNIHGNPKSALVVLRLTQILESAPHLEYFVLHLDSFDPRPLILRTADDCIVPQVHHHLKTVHMTGVFGLLGQLEMAKYILLSAKALEFLTLNLPSNINPRIRRESDHAYFTSLEKFAKNNLDPQGAYCNNPSVNLQC</sequence>